<accession>A0A420E9U2</accession>
<evidence type="ECO:0000313" key="3">
    <source>
        <dbReference type="Proteomes" id="UP000286482"/>
    </source>
</evidence>
<gene>
    <name evidence="2" type="ORF">DBZ36_13410</name>
</gene>
<name>A0A420E9U2_9ALTE</name>
<feature type="chain" id="PRO_5019391158" description="Solute-binding protein family 3/N-terminal domain-containing protein" evidence="1">
    <location>
        <begin position="31"/>
        <end position="227"/>
    </location>
</feature>
<protein>
    <recommendedName>
        <fullName evidence="4">Solute-binding protein family 3/N-terminal domain-containing protein</fullName>
    </recommendedName>
</protein>
<keyword evidence="3" id="KW-1185">Reference proteome</keyword>
<keyword evidence="1" id="KW-0732">Signal</keyword>
<evidence type="ECO:0008006" key="4">
    <source>
        <dbReference type="Google" id="ProtNLM"/>
    </source>
</evidence>
<dbReference type="EMBL" id="RAQO01000007">
    <property type="protein sequence ID" value="RKF17442.1"/>
    <property type="molecule type" value="Genomic_DNA"/>
</dbReference>
<dbReference type="SUPFAM" id="SSF53850">
    <property type="entry name" value="Periplasmic binding protein-like II"/>
    <property type="match status" value="1"/>
</dbReference>
<feature type="signal peptide" evidence="1">
    <location>
        <begin position="1"/>
        <end position="30"/>
    </location>
</feature>
<dbReference type="AlphaFoldDB" id="A0A420E9U2"/>
<organism evidence="2 3">
    <name type="scientific">Alginatibacterium sediminis</name>
    <dbReference type="NCBI Taxonomy" id="2164068"/>
    <lineage>
        <taxon>Bacteria</taxon>
        <taxon>Pseudomonadati</taxon>
        <taxon>Pseudomonadota</taxon>
        <taxon>Gammaproteobacteria</taxon>
        <taxon>Alteromonadales</taxon>
        <taxon>Alteromonadaceae</taxon>
        <taxon>Alginatibacterium</taxon>
    </lineage>
</organism>
<comment type="caution">
    <text evidence="2">The sequence shown here is derived from an EMBL/GenBank/DDBJ whole genome shotgun (WGS) entry which is preliminary data.</text>
</comment>
<evidence type="ECO:0000256" key="1">
    <source>
        <dbReference type="SAM" id="SignalP"/>
    </source>
</evidence>
<dbReference type="Proteomes" id="UP000286482">
    <property type="component" value="Unassembled WGS sequence"/>
</dbReference>
<proteinExistence type="predicted"/>
<dbReference type="RefSeq" id="WP_120355467.1">
    <property type="nucleotide sequence ID" value="NZ_RAQO01000007.1"/>
</dbReference>
<sequence>MKPKSNRLRYLRQLLFILATLPLSAGSSFAANFVFAVDNYLMANNIEFLSQVRSLMATQGHTVQLQVMPVSQALQLIENGQLDGHALMHPYHAQQRALIQIPTPVQTLPIWAWVTKLDNCPKTAKAFRNKKPIIIKGASHSDMAIASTAKGYRQANDADQAILLLQQNKGDYIFATWDQMSLSSSGSPQELSACGSQPILNVPVFMFIHPRNQALTPILNQAAQNAQ</sequence>
<evidence type="ECO:0000313" key="2">
    <source>
        <dbReference type="EMBL" id="RKF17442.1"/>
    </source>
</evidence>
<dbReference type="Gene3D" id="3.40.190.10">
    <property type="entry name" value="Periplasmic binding protein-like II"/>
    <property type="match status" value="2"/>
</dbReference>
<dbReference type="OrthoDB" id="5915775at2"/>
<reference evidence="2 3" key="1">
    <citation type="submission" date="2018-09" db="EMBL/GenBank/DDBJ databases">
        <authorList>
            <person name="Wang Z."/>
        </authorList>
    </citation>
    <scope>NUCLEOTIDE SEQUENCE [LARGE SCALE GENOMIC DNA]</scope>
    <source>
        <strain evidence="2 3">ALS 81</strain>
    </source>
</reference>